<protein>
    <recommendedName>
        <fullName evidence="5 21">Serine/threonine-protein kinase RIO1</fullName>
        <ecNumber evidence="4 21">2.7.11.1</ecNumber>
    </recommendedName>
</protein>
<feature type="compositionally biased region" description="Basic residues" evidence="25">
    <location>
        <begin position="510"/>
        <end position="533"/>
    </location>
</feature>
<dbReference type="FunFam" id="1.10.510.10:FF:000232">
    <property type="entry name" value="Serine/threonine-protein kinase RIO1"/>
    <property type="match status" value="1"/>
</dbReference>
<evidence type="ECO:0000256" key="3">
    <source>
        <dbReference type="ARBA" id="ARBA00009196"/>
    </source>
</evidence>
<evidence type="ECO:0000256" key="18">
    <source>
        <dbReference type="ARBA" id="ARBA00049360"/>
    </source>
</evidence>
<evidence type="ECO:0000256" key="24">
    <source>
        <dbReference type="PIRSR" id="PIRSR038147-3"/>
    </source>
</evidence>
<evidence type="ECO:0000256" key="20">
    <source>
        <dbReference type="ARBA" id="ARBA00063876"/>
    </source>
</evidence>
<keyword evidence="15" id="KW-0460">Magnesium</keyword>
<feature type="compositionally biased region" description="Acidic residues" evidence="25">
    <location>
        <begin position="456"/>
        <end position="475"/>
    </location>
</feature>
<name>A0AA88LID0_ARTSF</name>
<feature type="compositionally biased region" description="Basic and acidic residues" evidence="25">
    <location>
        <begin position="476"/>
        <end position="509"/>
    </location>
</feature>
<evidence type="ECO:0000256" key="23">
    <source>
        <dbReference type="PIRSR" id="PIRSR038147-2"/>
    </source>
</evidence>
<feature type="binding site" evidence="23">
    <location>
        <position position="258"/>
    </location>
    <ligand>
        <name>ATP</name>
        <dbReference type="ChEBI" id="CHEBI:30616"/>
    </ligand>
</feature>
<sequence length="533" mass="61913">MEGQFDDAESYPTLITREAKNENTITRPVDAIDLIPSVGNLSVEDWDSFEESDEDFLESYYDQDGERPIQVNRHQSTNKIVSFQPSEKLFEKYEKKIDFGHKISTPFGRDTSNSMFIGGRKTGDDKSRVRDKQDRATSEQVMDPRTRMILFKLMSRGFIEQINGCVSTGKEANVYHATDKNGRDLALKIYKTSILVFKDRDKYVTGEFRFRHGYSRHNPRKMVRTWAEKEMRNLSRLFQEGLLCPEPLLLRSHVLLMTFIGKEGWPAPLLKDVDISESKARELYRDMVIMMRQMYNKCHLVHADLSEFNILYFNGKAYVIDVSQSVEHDHPSALEFLRKDATNITDFFHKKGVSTLTVKELFDFVVDPTISEENMDAVLDRMSEKAAERQEMTPEEKIQEEVFKKTYIPKRLDEVTHYERDINQVKTGQLKEILYGPVTGMKQDLTGPQKVPIILPEEEQQEKEESESDDGSSESEEGRKEFTSSARPRDESPESKKERKKAVKEEKAEKRKNKVPKHVKKRKEKIGRGSFKK</sequence>
<evidence type="ECO:0000256" key="4">
    <source>
        <dbReference type="ARBA" id="ARBA00012513"/>
    </source>
</evidence>
<dbReference type="GO" id="GO:0046872">
    <property type="term" value="F:metal ion binding"/>
    <property type="evidence" value="ECO:0007669"/>
    <property type="project" value="UniProtKB-KW"/>
</dbReference>
<evidence type="ECO:0000259" key="26">
    <source>
        <dbReference type="SMART" id="SM00090"/>
    </source>
</evidence>
<comment type="cofactor">
    <cofactor evidence="1 24">
        <name>Mg(2+)</name>
        <dbReference type="ChEBI" id="CHEBI:18420"/>
    </cofactor>
</comment>
<dbReference type="GO" id="GO:0004674">
    <property type="term" value="F:protein serine/threonine kinase activity"/>
    <property type="evidence" value="ECO:0007669"/>
    <property type="project" value="UniProtKB-KW"/>
</dbReference>
<feature type="region of interest" description="Disordered" evidence="25">
    <location>
        <begin position="114"/>
        <end position="140"/>
    </location>
</feature>
<keyword evidence="28" id="KW-1185">Reference proteome</keyword>
<dbReference type="Gene3D" id="3.30.200.20">
    <property type="entry name" value="Phosphorylase Kinase, domain 1"/>
    <property type="match status" value="1"/>
</dbReference>
<evidence type="ECO:0000256" key="9">
    <source>
        <dbReference type="ARBA" id="ARBA00022679"/>
    </source>
</evidence>
<comment type="catalytic activity">
    <reaction evidence="17 21">
        <text>L-seryl-[protein] + ATP = O-phospho-L-seryl-[protein] + ADP + H(+)</text>
        <dbReference type="Rhea" id="RHEA:17989"/>
        <dbReference type="Rhea" id="RHEA-COMP:9863"/>
        <dbReference type="Rhea" id="RHEA-COMP:11604"/>
        <dbReference type="ChEBI" id="CHEBI:15378"/>
        <dbReference type="ChEBI" id="CHEBI:29999"/>
        <dbReference type="ChEBI" id="CHEBI:30616"/>
        <dbReference type="ChEBI" id="CHEBI:83421"/>
        <dbReference type="ChEBI" id="CHEBI:456216"/>
        <dbReference type="EC" id="2.7.11.1"/>
    </reaction>
</comment>
<dbReference type="GO" id="GO:0005524">
    <property type="term" value="F:ATP binding"/>
    <property type="evidence" value="ECO:0007669"/>
    <property type="project" value="UniProtKB-KW"/>
</dbReference>
<keyword evidence="10" id="KW-0479">Metal-binding</keyword>
<dbReference type="GO" id="GO:0016787">
    <property type="term" value="F:hydrolase activity"/>
    <property type="evidence" value="ECO:0007669"/>
    <property type="project" value="UniProtKB-KW"/>
</dbReference>
<dbReference type="AlphaFoldDB" id="A0AA88LID0"/>
<dbReference type="PANTHER" id="PTHR45723">
    <property type="entry name" value="SERINE/THREONINE-PROTEIN KINASE RIO1"/>
    <property type="match status" value="1"/>
</dbReference>
<feature type="binding site" evidence="23">
    <location>
        <position position="260"/>
    </location>
    <ligand>
        <name>ATP</name>
        <dbReference type="ChEBI" id="CHEBI:30616"/>
    </ligand>
</feature>
<evidence type="ECO:0000256" key="12">
    <source>
        <dbReference type="ARBA" id="ARBA00022777"/>
    </source>
</evidence>
<keyword evidence="7" id="KW-0690">Ribosome biogenesis</keyword>
<keyword evidence="9 21" id="KW-0808">Transferase</keyword>
<keyword evidence="6" id="KW-0963">Cytoplasm</keyword>
<evidence type="ECO:0000256" key="10">
    <source>
        <dbReference type="ARBA" id="ARBA00022723"/>
    </source>
</evidence>
<evidence type="ECO:0000256" key="14">
    <source>
        <dbReference type="ARBA" id="ARBA00022840"/>
    </source>
</evidence>
<keyword evidence="11 21" id="KW-0547">Nucleotide-binding</keyword>
<proteinExistence type="inferred from homology"/>
<evidence type="ECO:0000256" key="19">
    <source>
        <dbReference type="ARBA" id="ARBA00057025"/>
    </source>
</evidence>
<evidence type="ECO:0000256" key="16">
    <source>
        <dbReference type="ARBA" id="ARBA00047899"/>
    </source>
</evidence>
<keyword evidence="13" id="KW-0378">Hydrolase</keyword>
<dbReference type="FunFam" id="3.30.200.20:FF:000148">
    <property type="entry name" value="Serine/threonine-protein kinase RIO1"/>
    <property type="match status" value="1"/>
</dbReference>
<dbReference type="PIRSF" id="PIRSF038147">
    <property type="entry name" value="Ser/Thr_PK_RIO1"/>
    <property type="match status" value="1"/>
</dbReference>
<comment type="function">
    <text evidence="19">Involved in the final steps of cytoplasmic maturation of the 40S ribosomal subunit. Involved in processing of 18S-E pre-rRNA to the mature 18S rRNA. Required for the recycling of NOB1 and PNO1 from the late 40S precursor. The association with the very late 40S subunit intermediate may involve a translation-like checkpoint point cycle preceeding the binding to the 60S ribosomal subunit. Despite the protein kinase domain is proposed to act predominantly as an ATPase. The catalytic activity regulates its dynamic association with the 40S subunit. In addition to its role in ribosomal biogenesis acts as an adapter protein by recruiting NCL/nucleolin the to PRMT5 complex for its symmetrical methylation.</text>
</comment>
<evidence type="ECO:0000256" key="6">
    <source>
        <dbReference type="ARBA" id="ARBA00022490"/>
    </source>
</evidence>
<feature type="binding site" evidence="23">
    <location>
        <position position="188"/>
    </location>
    <ligand>
        <name>ATP</name>
        <dbReference type="ChEBI" id="CHEBI:30616"/>
    </ligand>
</feature>
<evidence type="ECO:0000256" key="25">
    <source>
        <dbReference type="SAM" id="MobiDB-lite"/>
    </source>
</evidence>
<evidence type="ECO:0000256" key="17">
    <source>
        <dbReference type="ARBA" id="ARBA00048679"/>
    </source>
</evidence>
<dbReference type="GO" id="GO:0042254">
    <property type="term" value="P:ribosome biogenesis"/>
    <property type="evidence" value="ECO:0007669"/>
    <property type="project" value="UniProtKB-KW"/>
</dbReference>
<evidence type="ECO:0000256" key="13">
    <source>
        <dbReference type="ARBA" id="ARBA00022801"/>
    </source>
</evidence>
<dbReference type="InterPro" id="IPR018934">
    <property type="entry name" value="RIO_dom"/>
</dbReference>
<evidence type="ECO:0000256" key="5">
    <source>
        <dbReference type="ARBA" id="ARBA00016038"/>
    </source>
</evidence>
<dbReference type="Proteomes" id="UP001187531">
    <property type="component" value="Unassembled WGS sequence"/>
</dbReference>
<comment type="caution">
    <text evidence="27">The sequence shown here is derived from an EMBL/GenBank/DDBJ whole genome shotgun (WGS) entry which is preliminary data.</text>
</comment>
<accession>A0AA88LID0</accession>
<evidence type="ECO:0000256" key="11">
    <source>
        <dbReference type="ARBA" id="ARBA00022741"/>
    </source>
</evidence>
<dbReference type="InterPro" id="IPR017407">
    <property type="entry name" value="Ser/Thr_kinase_Rio1"/>
</dbReference>
<evidence type="ECO:0000256" key="8">
    <source>
        <dbReference type="ARBA" id="ARBA00022527"/>
    </source>
</evidence>
<evidence type="ECO:0000256" key="1">
    <source>
        <dbReference type="ARBA" id="ARBA00001946"/>
    </source>
</evidence>
<feature type="domain" description="RIO kinase" evidence="26">
    <location>
        <begin position="131"/>
        <end position="367"/>
    </location>
</feature>
<dbReference type="Gene3D" id="1.10.510.10">
    <property type="entry name" value="Transferase(Phosphotransferase) domain 1"/>
    <property type="match status" value="1"/>
</dbReference>
<feature type="binding site" evidence="24">
    <location>
        <position position="321"/>
    </location>
    <ligand>
        <name>Mg(2+)</name>
        <dbReference type="ChEBI" id="CHEBI:18420"/>
    </ligand>
</feature>
<evidence type="ECO:0000256" key="2">
    <source>
        <dbReference type="ARBA" id="ARBA00004496"/>
    </source>
</evidence>
<comment type="catalytic activity">
    <reaction evidence="18">
        <text>ATP + H2O = ADP + phosphate + H(+)</text>
        <dbReference type="Rhea" id="RHEA:13065"/>
        <dbReference type="ChEBI" id="CHEBI:15377"/>
        <dbReference type="ChEBI" id="CHEBI:15378"/>
        <dbReference type="ChEBI" id="CHEBI:30616"/>
        <dbReference type="ChEBI" id="CHEBI:43474"/>
        <dbReference type="ChEBI" id="CHEBI:456216"/>
    </reaction>
</comment>
<feature type="active site" description="4-aspartylphosphate intermediate" evidence="22">
    <location>
        <position position="321"/>
    </location>
</feature>
<evidence type="ECO:0000256" key="15">
    <source>
        <dbReference type="ARBA" id="ARBA00022842"/>
    </source>
</evidence>
<feature type="compositionally biased region" description="Basic and acidic residues" evidence="25">
    <location>
        <begin position="121"/>
        <end position="140"/>
    </location>
</feature>
<dbReference type="InterPro" id="IPR018935">
    <property type="entry name" value="RIO_kinase_CS"/>
</dbReference>
<feature type="binding site" evidence="24">
    <location>
        <position position="309"/>
    </location>
    <ligand>
        <name>Mg(2+)</name>
        <dbReference type="ChEBI" id="CHEBI:18420"/>
    </ligand>
</feature>
<dbReference type="SUPFAM" id="SSF56112">
    <property type="entry name" value="Protein kinase-like (PK-like)"/>
    <property type="match status" value="1"/>
</dbReference>
<comment type="similarity">
    <text evidence="3 21">Belongs to the protein kinase superfamily. RIO-type Ser/Thr kinase family.</text>
</comment>
<evidence type="ECO:0000256" key="7">
    <source>
        <dbReference type="ARBA" id="ARBA00022517"/>
    </source>
</evidence>
<dbReference type="EC" id="2.7.11.1" evidence="4 21"/>
<evidence type="ECO:0000256" key="22">
    <source>
        <dbReference type="PIRSR" id="PIRSR038147-1"/>
    </source>
</evidence>
<dbReference type="PROSITE" id="PS01245">
    <property type="entry name" value="RIO1"/>
    <property type="match status" value="1"/>
</dbReference>
<gene>
    <name evidence="27" type="ORF">QYM36_003167</name>
</gene>
<comment type="catalytic activity">
    <reaction evidence="16 21">
        <text>L-threonyl-[protein] + ATP = O-phospho-L-threonyl-[protein] + ADP + H(+)</text>
        <dbReference type="Rhea" id="RHEA:46608"/>
        <dbReference type="Rhea" id="RHEA-COMP:11060"/>
        <dbReference type="Rhea" id="RHEA-COMP:11605"/>
        <dbReference type="ChEBI" id="CHEBI:15378"/>
        <dbReference type="ChEBI" id="CHEBI:30013"/>
        <dbReference type="ChEBI" id="CHEBI:30616"/>
        <dbReference type="ChEBI" id="CHEBI:61977"/>
        <dbReference type="ChEBI" id="CHEBI:456216"/>
        <dbReference type="EC" id="2.7.11.1"/>
    </reaction>
</comment>
<evidence type="ECO:0000256" key="21">
    <source>
        <dbReference type="PIRNR" id="PIRNR038147"/>
    </source>
</evidence>
<dbReference type="InterPro" id="IPR051272">
    <property type="entry name" value="RIO-type_Ser/Thr_kinase"/>
</dbReference>
<dbReference type="EMBL" id="JAVRJZ010000005">
    <property type="protein sequence ID" value="KAK2722880.1"/>
    <property type="molecule type" value="Genomic_DNA"/>
</dbReference>
<evidence type="ECO:0000313" key="28">
    <source>
        <dbReference type="Proteomes" id="UP001187531"/>
    </source>
</evidence>
<dbReference type="SMART" id="SM00090">
    <property type="entry name" value="RIO"/>
    <property type="match status" value="1"/>
</dbReference>
<organism evidence="27 28">
    <name type="scientific">Artemia franciscana</name>
    <name type="common">Brine shrimp</name>
    <name type="synonym">Artemia sanfranciscana</name>
    <dbReference type="NCBI Taxonomy" id="6661"/>
    <lineage>
        <taxon>Eukaryota</taxon>
        <taxon>Metazoa</taxon>
        <taxon>Ecdysozoa</taxon>
        <taxon>Arthropoda</taxon>
        <taxon>Crustacea</taxon>
        <taxon>Branchiopoda</taxon>
        <taxon>Anostraca</taxon>
        <taxon>Artemiidae</taxon>
        <taxon>Artemia</taxon>
    </lineage>
</organism>
<feature type="active site" description="Proton acceptor" evidence="22">
    <location>
        <position position="304"/>
    </location>
</feature>
<feature type="region of interest" description="Disordered" evidence="25">
    <location>
        <begin position="453"/>
        <end position="533"/>
    </location>
</feature>
<keyword evidence="8 21" id="KW-0723">Serine/threonine-protein kinase</keyword>
<keyword evidence="12 21" id="KW-0418">Kinase</keyword>
<dbReference type="GO" id="GO:0005737">
    <property type="term" value="C:cytoplasm"/>
    <property type="evidence" value="ECO:0007669"/>
    <property type="project" value="UniProtKB-SubCell"/>
</dbReference>
<dbReference type="InterPro" id="IPR011009">
    <property type="entry name" value="Kinase-like_dom_sf"/>
</dbReference>
<dbReference type="Pfam" id="PF01163">
    <property type="entry name" value="RIO1"/>
    <property type="match status" value="1"/>
</dbReference>
<comment type="subunit">
    <text evidence="20">Associates with the precursor of the 40S ribosome subunit. Interacts (via its N-terminus) with PRMT5 (via its N-terminus). Interacts with WDR77. Found in a PRMT5 complex composed of PRMT5, WDR77 and RIOK1. Interacts (via its C-terminus) with NCL; this interaction targets NCL for PRTM5 methylation.</text>
</comment>
<evidence type="ECO:0000313" key="27">
    <source>
        <dbReference type="EMBL" id="KAK2722880.1"/>
    </source>
</evidence>
<comment type="subcellular location">
    <subcellularLocation>
        <location evidence="2">Cytoplasm</location>
    </subcellularLocation>
</comment>
<reference evidence="27" key="1">
    <citation type="submission" date="2023-07" db="EMBL/GenBank/DDBJ databases">
        <title>Chromosome-level genome assembly of Artemia franciscana.</title>
        <authorList>
            <person name="Jo E."/>
        </authorList>
    </citation>
    <scope>NUCLEOTIDE SEQUENCE</scope>
    <source>
        <tissue evidence="27">Whole body</tissue>
    </source>
</reference>
<keyword evidence="14 21" id="KW-0067">ATP-binding</keyword>
<dbReference type="InterPro" id="IPR000687">
    <property type="entry name" value="RIO_kinase"/>
</dbReference>
<dbReference type="CDD" id="cd05147">
    <property type="entry name" value="RIO1_euk"/>
    <property type="match status" value="1"/>
</dbReference>